<dbReference type="AlphaFoldDB" id="A0A5B9QPJ9"/>
<keyword evidence="2" id="KW-1185">Reference proteome</keyword>
<dbReference type="EMBL" id="CP042913">
    <property type="protein sequence ID" value="QEG35903.1"/>
    <property type="molecule type" value="Genomic_DNA"/>
</dbReference>
<name>A0A5B9QPJ9_9BACT</name>
<sequence>MTQYAIPVRMNLRAFAEVEVEANSLEAACIRLQEDIQENGMITIADTPDFTADWEHADQLALEDVMLPDGRIFPGGTS</sequence>
<protein>
    <submittedName>
        <fullName evidence="1">Uncharacterized protein</fullName>
    </submittedName>
</protein>
<dbReference type="Proteomes" id="UP000323917">
    <property type="component" value="Chromosome"/>
</dbReference>
<gene>
    <name evidence="1" type="ORF">Pr1d_32100</name>
</gene>
<proteinExistence type="predicted"/>
<accession>A0A5B9QPJ9</accession>
<evidence type="ECO:0000313" key="2">
    <source>
        <dbReference type="Proteomes" id="UP000323917"/>
    </source>
</evidence>
<reference evidence="1 2" key="1">
    <citation type="submission" date="2019-08" db="EMBL/GenBank/DDBJ databases">
        <title>Deep-cultivation of Planctomycetes and their phenomic and genomic characterization uncovers novel biology.</title>
        <authorList>
            <person name="Wiegand S."/>
            <person name="Jogler M."/>
            <person name="Boedeker C."/>
            <person name="Pinto D."/>
            <person name="Vollmers J."/>
            <person name="Rivas-Marin E."/>
            <person name="Kohn T."/>
            <person name="Peeters S.H."/>
            <person name="Heuer A."/>
            <person name="Rast P."/>
            <person name="Oberbeckmann S."/>
            <person name="Bunk B."/>
            <person name="Jeske O."/>
            <person name="Meyerdierks A."/>
            <person name="Storesund J.E."/>
            <person name="Kallscheuer N."/>
            <person name="Luecker S."/>
            <person name="Lage O.M."/>
            <person name="Pohl T."/>
            <person name="Merkel B.J."/>
            <person name="Hornburger P."/>
            <person name="Mueller R.-W."/>
            <person name="Bruemmer F."/>
            <person name="Labrenz M."/>
            <person name="Spormann A.M."/>
            <person name="Op den Camp H."/>
            <person name="Overmann J."/>
            <person name="Amann R."/>
            <person name="Jetten M.S.M."/>
            <person name="Mascher T."/>
            <person name="Medema M.H."/>
            <person name="Devos D.P."/>
            <person name="Kaster A.-K."/>
            <person name="Ovreas L."/>
            <person name="Rohde M."/>
            <person name="Galperin M.Y."/>
            <person name="Jogler C."/>
        </authorList>
    </citation>
    <scope>NUCLEOTIDE SEQUENCE [LARGE SCALE GENOMIC DNA]</scope>
    <source>
        <strain evidence="1 2">Pr1d</strain>
    </source>
</reference>
<dbReference type="RefSeq" id="WP_148074341.1">
    <property type="nucleotide sequence ID" value="NZ_CP042913.1"/>
</dbReference>
<organism evidence="1 2">
    <name type="scientific">Bythopirellula goksoeyrii</name>
    <dbReference type="NCBI Taxonomy" id="1400387"/>
    <lineage>
        <taxon>Bacteria</taxon>
        <taxon>Pseudomonadati</taxon>
        <taxon>Planctomycetota</taxon>
        <taxon>Planctomycetia</taxon>
        <taxon>Pirellulales</taxon>
        <taxon>Lacipirellulaceae</taxon>
        <taxon>Bythopirellula</taxon>
    </lineage>
</organism>
<evidence type="ECO:0000313" key="1">
    <source>
        <dbReference type="EMBL" id="QEG35903.1"/>
    </source>
</evidence>
<dbReference type="KEGG" id="bgok:Pr1d_32100"/>